<dbReference type="InterPro" id="IPR048634">
    <property type="entry name" value="SecD_SecF_C"/>
</dbReference>
<feature type="transmembrane region" description="Helical" evidence="9">
    <location>
        <begin position="526"/>
        <end position="544"/>
    </location>
</feature>
<keyword evidence="7 9" id="KW-0811">Translocation</keyword>
<evidence type="ECO:0000256" key="4">
    <source>
        <dbReference type="ARBA" id="ARBA00022692"/>
    </source>
</evidence>
<dbReference type="GO" id="GO:0065002">
    <property type="term" value="P:intracellular protein transmembrane transport"/>
    <property type="evidence" value="ECO:0007669"/>
    <property type="project" value="UniProtKB-UniRule"/>
</dbReference>
<protein>
    <recommendedName>
        <fullName evidence="9">Protein translocase subunit SecD</fullName>
    </recommendedName>
</protein>
<feature type="transmembrane region" description="Helical" evidence="9">
    <location>
        <begin position="12"/>
        <end position="32"/>
    </location>
</feature>
<dbReference type="SUPFAM" id="SSF82866">
    <property type="entry name" value="Multidrug efflux transporter AcrB transmembrane domain"/>
    <property type="match status" value="1"/>
</dbReference>
<dbReference type="RefSeq" id="WP_119949509.1">
    <property type="nucleotide sequence ID" value="NZ_QZEZ01000002.1"/>
</dbReference>
<evidence type="ECO:0000259" key="13">
    <source>
        <dbReference type="Pfam" id="PF22599"/>
    </source>
</evidence>
<name>A0A3A3Z0T1_9ACTN</name>
<feature type="compositionally biased region" description="Low complexity" evidence="10">
    <location>
        <begin position="212"/>
        <end position="224"/>
    </location>
</feature>
<organism evidence="14 15">
    <name type="scientific">Vallicoccus soli</name>
    <dbReference type="NCBI Taxonomy" id="2339232"/>
    <lineage>
        <taxon>Bacteria</taxon>
        <taxon>Bacillati</taxon>
        <taxon>Actinomycetota</taxon>
        <taxon>Actinomycetes</taxon>
        <taxon>Motilibacterales</taxon>
        <taxon>Vallicoccaceae</taxon>
        <taxon>Vallicoccus</taxon>
    </lineage>
</organism>
<evidence type="ECO:0000256" key="9">
    <source>
        <dbReference type="HAMAP-Rule" id="MF_01463"/>
    </source>
</evidence>
<keyword evidence="5 9" id="KW-0653">Protein transport</keyword>
<evidence type="ECO:0000256" key="2">
    <source>
        <dbReference type="ARBA" id="ARBA00022448"/>
    </source>
</evidence>
<comment type="function">
    <text evidence="9">Part of the Sec protein translocase complex. Interacts with the SecYEG preprotein conducting channel. SecDF uses the proton motive force (PMF) to complete protein translocation after the ATP-dependent function of SecA.</text>
</comment>
<feature type="region of interest" description="Disordered" evidence="10">
    <location>
        <begin position="143"/>
        <end position="245"/>
    </location>
</feature>
<dbReference type="GO" id="GO:0043952">
    <property type="term" value="P:protein transport by the Sec complex"/>
    <property type="evidence" value="ECO:0007669"/>
    <property type="project" value="UniProtKB-UniRule"/>
</dbReference>
<dbReference type="Gene3D" id="3.30.1360.200">
    <property type="match status" value="1"/>
</dbReference>
<accession>A0A3A3Z0T1</accession>
<feature type="domain" description="Protein translocase subunit SecDF P1" evidence="12">
    <location>
        <begin position="81"/>
        <end position="139"/>
    </location>
</feature>
<dbReference type="InterPro" id="IPR022813">
    <property type="entry name" value="SecD/SecF_arch_bac"/>
</dbReference>
<evidence type="ECO:0000313" key="15">
    <source>
        <dbReference type="Proteomes" id="UP000265614"/>
    </source>
</evidence>
<dbReference type="InterPro" id="IPR054384">
    <property type="entry name" value="SecDF_P1_head"/>
</dbReference>
<feature type="compositionally biased region" description="Gly residues" evidence="10">
    <location>
        <begin position="176"/>
        <end position="185"/>
    </location>
</feature>
<comment type="subunit">
    <text evidence="9">Forms a complex with SecF. Part of the essential Sec protein translocation apparatus which comprises SecA, SecYEG and auxiliary proteins SecDF. Other proteins may also be involved.</text>
</comment>
<feature type="domain" description="Protein export membrane protein SecD/SecF C-terminal" evidence="11">
    <location>
        <begin position="403"/>
        <end position="577"/>
    </location>
</feature>
<evidence type="ECO:0000313" key="14">
    <source>
        <dbReference type="EMBL" id="RJK96793.1"/>
    </source>
</evidence>
<gene>
    <name evidence="9 14" type="primary">secD</name>
    <name evidence="14" type="ORF">D5H78_05850</name>
</gene>
<dbReference type="AlphaFoldDB" id="A0A3A3Z0T1"/>
<keyword evidence="6 9" id="KW-1133">Transmembrane helix</keyword>
<dbReference type="PANTHER" id="PTHR30081">
    <property type="entry name" value="PROTEIN-EXPORT MEMBRANE PROTEIN SEC"/>
    <property type="match status" value="1"/>
</dbReference>
<keyword evidence="15" id="KW-1185">Reference proteome</keyword>
<feature type="transmembrane region" description="Helical" evidence="9">
    <location>
        <begin position="447"/>
        <end position="467"/>
    </location>
</feature>
<dbReference type="NCBIfam" id="TIGR00916">
    <property type="entry name" value="2A0604s01"/>
    <property type="match status" value="1"/>
</dbReference>
<comment type="caution">
    <text evidence="14">The sequence shown here is derived from an EMBL/GenBank/DDBJ whole genome shotgun (WGS) entry which is preliminary data.</text>
</comment>
<feature type="transmembrane region" description="Helical" evidence="9">
    <location>
        <begin position="550"/>
        <end position="570"/>
    </location>
</feature>
<dbReference type="InterPro" id="IPR048631">
    <property type="entry name" value="SecD_1st"/>
</dbReference>
<reference evidence="14 15" key="1">
    <citation type="submission" date="2018-09" db="EMBL/GenBank/DDBJ databases">
        <title>YIM 75000 draft genome.</title>
        <authorList>
            <person name="Tang S."/>
            <person name="Feng Y."/>
        </authorList>
    </citation>
    <scope>NUCLEOTIDE SEQUENCE [LARGE SCALE GENOMIC DNA]</scope>
    <source>
        <strain evidence="14 15">YIM 75000</strain>
    </source>
</reference>
<dbReference type="GO" id="GO:0015450">
    <property type="term" value="F:protein-transporting ATPase activity"/>
    <property type="evidence" value="ECO:0007669"/>
    <property type="project" value="InterPro"/>
</dbReference>
<dbReference type="InterPro" id="IPR005791">
    <property type="entry name" value="SecD"/>
</dbReference>
<evidence type="ECO:0000259" key="12">
    <source>
        <dbReference type="Pfam" id="PF21760"/>
    </source>
</evidence>
<evidence type="ECO:0000256" key="1">
    <source>
        <dbReference type="ARBA" id="ARBA00004651"/>
    </source>
</evidence>
<feature type="compositionally biased region" description="Low complexity" evidence="10">
    <location>
        <begin position="155"/>
        <end position="175"/>
    </location>
</feature>
<comment type="similarity">
    <text evidence="9">Belongs to the SecD/SecF family. SecD subfamily.</text>
</comment>
<dbReference type="NCBIfam" id="TIGR01129">
    <property type="entry name" value="secD"/>
    <property type="match status" value="1"/>
</dbReference>
<dbReference type="InterPro" id="IPR055344">
    <property type="entry name" value="SecD_SecF_C_bact"/>
</dbReference>
<dbReference type="Gene3D" id="3.30.70.3220">
    <property type="match status" value="1"/>
</dbReference>
<dbReference type="Gene3D" id="1.20.1640.10">
    <property type="entry name" value="Multidrug efflux transporter AcrB transmembrane domain"/>
    <property type="match status" value="1"/>
</dbReference>
<feature type="domain" description="SecDF P1 head subdomain" evidence="13">
    <location>
        <begin position="287"/>
        <end position="400"/>
    </location>
</feature>
<sequence length="635" mass="64638">MAGPPGATRPGRAIAVLAALGVALYALILVVAPDRVAGRALSLVDTYTPQLGLDLRGGTEIVLRPVVAAGAEGSITDENINEAIGIIRQRVDGTGVAEAEVSSQGSGGGRTIVIQIPGERNEQVLAQVQQTAELRFRQVLAVDNGTPLPQPTPGATPGATPAAPAPGATVQPGATPGAGGAGGDGAEAPAGIAETPPDPAPQPTSDGREAPRALAAATPAAPAATPAPTPGATPAPAQEQAPAEGPFTAAEVPQRVQQAFQRLDCSDPPERTGPSDPGAPIASCGDDGLKYLLSPAVLVGTDVAGATSGLQALPNGGVSNTWEVRLDFTGEGTRKFADETARVNVLPPPENQLAIVLDDRVVSAPTINEAIPGGSASITGSFTQESAEDLANVLRYGALPLAFEPQSVNEVSPTLGDESLRGGLIAGGLGLLAVVLYMLVYYRLLGLVAVASLVVATIGTWGLLVFLGWQIGYALTLAGIAGAIVSIGVTADSFVIYFERIRDEVREGRTVRVAAETGWRRARRTIIASDVVSLLAAVVLYFLSSSSVRGFAFTLGLTTLVDVIVVFLFTKPLVTLFVRSRGLSTGGMSGLDAKRLGAVPGSSPSPSLAMARARERRRVAEAGAASGATSMGKDL</sequence>
<feature type="transmembrane region" description="Helical" evidence="9">
    <location>
        <begin position="473"/>
        <end position="498"/>
    </location>
</feature>
<evidence type="ECO:0000256" key="6">
    <source>
        <dbReference type="ARBA" id="ARBA00022989"/>
    </source>
</evidence>
<evidence type="ECO:0000256" key="8">
    <source>
        <dbReference type="ARBA" id="ARBA00023136"/>
    </source>
</evidence>
<dbReference type="GO" id="GO:0006605">
    <property type="term" value="P:protein targeting"/>
    <property type="evidence" value="ECO:0007669"/>
    <property type="project" value="UniProtKB-UniRule"/>
</dbReference>
<keyword evidence="2 9" id="KW-0813">Transport</keyword>
<dbReference type="Pfam" id="PF21760">
    <property type="entry name" value="SecD_1st"/>
    <property type="match status" value="1"/>
</dbReference>
<comment type="subcellular location">
    <subcellularLocation>
        <location evidence="1 9">Cell membrane</location>
        <topology evidence="1 9">Multi-pass membrane protein</topology>
    </subcellularLocation>
</comment>
<dbReference type="OrthoDB" id="5240379at2"/>
<dbReference type="Pfam" id="PF22599">
    <property type="entry name" value="SecDF_P1_head"/>
    <property type="match status" value="1"/>
</dbReference>
<evidence type="ECO:0000256" key="7">
    <source>
        <dbReference type="ARBA" id="ARBA00023010"/>
    </source>
</evidence>
<evidence type="ECO:0000256" key="10">
    <source>
        <dbReference type="SAM" id="MobiDB-lite"/>
    </source>
</evidence>
<evidence type="ECO:0000256" key="3">
    <source>
        <dbReference type="ARBA" id="ARBA00022475"/>
    </source>
</evidence>
<dbReference type="PANTHER" id="PTHR30081:SF1">
    <property type="entry name" value="PROTEIN TRANSLOCASE SUBUNIT SECD"/>
    <property type="match status" value="1"/>
</dbReference>
<dbReference type="EMBL" id="QZEZ01000002">
    <property type="protein sequence ID" value="RJK96793.1"/>
    <property type="molecule type" value="Genomic_DNA"/>
</dbReference>
<feature type="compositionally biased region" description="Low complexity" evidence="10">
    <location>
        <begin position="234"/>
        <end position="245"/>
    </location>
</feature>
<feature type="transmembrane region" description="Helical" evidence="9">
    <location>
        <begin position="420"/>
        <end position="440"/>
    </location>
</feature>
<proteinExistence type="inferred from homology"/>
<keyword evidence="3 9" id="KW-1003">Cell membrane</keyword>
<evidence type="ECO:0000259" key="11">
    <source>
        <dbReference type="Pfam" id="PF02355"/>
    </source>
</evidence>
<keyword evidence="4 9" id="KW-0812">Transmembrane</keyword>
<dbReference type="GO" id="GO:0005886">
    <property type="term" value="C:plasma membrane"/>
    <property type="evidence" value="ECO:0007669"/>
    <property type="project" value="UniProtKB-SubCell"/>
</dbReference>
<dbReference type="Proteomes" id="UP000265614">
    <property type="component" value="Unassembled WGS sequence"/>
</dbReference>
<keyword evidence="8 9" id="KW-0472">Membrane</keyword>
<evidence type="ECO:0000256" key="5">
    <source>
        <dbReference type="ARBA" id="ARBA00022927"/>
    </source>
</evidence>
<dbReference type="Pfam" id="PF02355">
    <property type="entry name" value="SecD_SecF_C"/>
    <property type="match status" value="1"/>
</dbReference>
<dbReference type="HAMAP" id="MF_01463_B">
    <property type="entry name" value="SecD_B"/>
    <property type="match status" value="1"/>
</dbReference>